<name>A0A1Q2CH89_9ACTN</name>
<organism evidence="1 2">
    <name type="scientific">Tessaracoccus flavus</name>
    <dbReference type="NCBI Taxonomy" id="1610493"/>
    <lineage>
        <taxon>Bacteria</taxon>
        <taxon>Bacillati</taxon>
        <taxon>Actinomycetota</taxon>
        <taxon>Actinomycetes</taxon>
        <taxon>Propionibacteriales</taxon>
        <taxon>Propionibacteriaceae</taxon>
        <taxon>Tessaracoccus</taxon>
    </lineage>
</organism>
<dbReference type="RefSeq" id="WP_162274553.1">
    <property type="nucleotide sequence ID" value="NZ_CP019605.1"/>
</dbReference>
<evidence type="ECO:0000313" key="2">
    <source>
        <dbReference type="Proteomes" id="UP000188324"/>
    </source>
</evidence>
<dbReference type="Proteomes" id="UP000188324">
    <property type="component" value="Chromosome"/>
</dbReference>
<dbReference type="KEGG" id="tfl:RPIT_12315"/>
<gene>
    <name evidence="1" type="ORF">RPIT_12315</name>
</gene>
<dbReference type="EMBL" id="CP019605">
    <property type="protein sequence ID" value="AQP45488.1"/>
    <property type="molecule type" value="Genomic_DNA"/>
</dbReference>
<protein>
    <submittedName>
        <fullName evidence="1">Uncharacterized protein</fullName>
    </submittedName>
</protein>
<keyword evidence="2" id="KW-1185">Reference proteome</keyword>
<accession>A0A1Q2CH89</accession>
<reference evidence="1 2" key="1">
    <citation type="journal article" date="2016" name="Int. J. Syst. Evol. Microbiol.">
        <title>Tessaracoccus flavus sp. nov., isolated from the drainage system of a lindane-producing factory.</title>
        <authorList>
            <person name="Kumari R."/>
            <person name="Singh P."/>
            <person name="Schumann P."/>
            <person name="Lal R."/>
        </authorList>
    </citation>
    <scope>NUCLEOTIDE SEQUENCE [LARGE SCALE GENOMIC DNA]</scope>
    <source>
        <strain evidence="1 2">RP1T</strain>
    </source>
</reference>
<evidence type="ECO:0000313" key="1">
    <source>
        <dbReference type="EMBL" id="AQP45488.1"/>
    </source>
</evidence>
<proteinExistence type="predicted"/>
<sequence length="145" mass="15528">MSKTVHVITPRPPVRALVIAAVASLVGAVLLVLALGNDWHPVAVILSALLLAAGLLLAVAAFIAPSRQAVTLTIDDEGYRVNGGGKESSGQWADVSRLTQSEDGSRLTIHHGPERRNHLVFQGSDPSQIRRVATDIRRQLQRFSA</sequence>
<dbReference type="AlphaFoldDB" id="A0A1Q2CH89"/>